<dbReference type="FunFam" id="3.40.50.300:FF:001119">
    <property type="entry name" value="Iron-sulfur cluster carrier protein"/>
    <property type="match status" value="1"/>
</dbReference>
<dbReference type="InterPro" id="IPR033756">
    <property type="entry name" value="YlxH/NBP35"/>
</dbReference>
<dbReference type="InterPro" id="IPR000808">
    <property type="entry name" value="Mrp-like_CS"/>
</dbReference>
<protein>
    <recommendedName>
        <fullName evidence="6">Iron-sulfur cluster carrier protein</fullName>
    </recommendedName>
</protein>
<feature type="binding site" evidence="6">
    <location>
        <begin position="48"/>
        <end position="55"/>
    </location>
    <ligand>
        <name>ATP</name>
        <dbReference type="ChEBI" id="CHEBI:30616"/>
    </ligand>
</feature>
<keyword evidence="1 6" id="KW-0479">Metal-binding</keyword>
<keyword evidence="4 6" id="KW-0408">Iron</keyword>
<dbReference type="GO" id="GO:0016226">
    <property type="term" value="P:iron-sulfur cluster assembly"/>
    <property type="evidence" value="ECO:0007669"/>
    <property type="project" value="InterPro"/>
</dbReference>
<dbReference type="GO" id="GO:0005829">
    <property type="term" value="C:cytosol"/>
    <property type="evidence" value="ECO:0007669"/>
    <property type="project" value="TreeGrafter"/>
</dbReference>
<dbReference type="CDD" id="cd02037">
    <property type="entry name" value="Mrp_NBP35"/>
    <property type="match status" value="1"/>
</dbReference>
<accession>C0QFS8</accession>
<organism evidence="8 9">
    <name type="scientific">Desulforapulum autotrophicum (strain ATCC 43914 / DSM 3382 / VKM B-1955 / HRM2)</name>
    <name type="common">Desulfobacterium autotrophicum</name>
    <dbReference type="NCBI Taxonomy" id="177437"/>
    <lineage>
        <taxon>Bacteria</taxon>
        <taxon>Pseudomonadati</taxon>
        <taxon>Thermodesulfobacteriota</taxon>
        <taxon>Desulfobacteria</taxon>
        <taxon>Desulfobacterales</taxon>
        <taxon>Desulfobacteraceae</taxon>
        <taxon>Desulforapulum</taxon>
    </lineage>
</organism>
<dbReference type="HAMAP" id="MF_02040">
    <property type="entry name" value="Mrp_NBP35"/>
    <property type="match status" value="1"/>
</dbReference>
<dbReference type="Gene3D" id="3.40.50.300">
    <property type="entry name" value="P-loop containing nucleotide triphosphate hydrolases"/>
    <property type="match status" value="1"/>
</dbReference>
<dbReference type="Pfam" id="PF10609">
    <property type="entry name" value="ParA"/>
    <property type="match status" value="1"/>
</dbReference>
<dbReference type="InterPro" id="IPR027417">
    <property type="entry name" value="P-loop_NTPase"/>
</dbReference>
<dbReference type="STRING" id="177437.HRM2_24010"/>
<dbReference type="KEGG" id="dat:HRM2_24010"/>
<gene>
    <name evidence="8" type="ordered locus">HRM2_24010</name>
</gene>
<reference evidence="8 9" key="1">
    <citation type="journal article" date="2009" name="Environ. Microbiol.">
        <title>Genome sequence of Desulfobacterium autotrophicum HRM2, a marine sulfate reducer oxidizing organic carbon completely to carbon dioxide.</title>
        <authorList>
            <person name="Strittmatter A.W."/>
            <person name="Liesegang H."/>
            <person name="Rabus R."/>
            <person name="Decker I."/>
            <person name="Amann J."/>
            <person name="Andres S."/>
            <person name="Henne A."/>
            <person name="Fricke W.F."/>
            <person name="Martinez-Arias R."/>
            <person name="Bartels D."/>
            <person name="Goesmann A."/>
            <person name="Krause L."/>
            <person name="Puehler A."/>
            <person name="Klenk H.P."/>
            <person name="Richter M."/>
            <person name="Schuler M."/>
            <person name="Gloeckner F.O."/>
            <person name="Meyerdierks A."/>
            <person name="Gottschalk G."/>
            <person name="Amann R."/>
        </authorList>
    </citation>
    <scope>NUCLEOTIDE SEQUENCE [LARGE SCALE GENOMIC DNA]</scope>
    <source>
        <strain evidence="9">ATCC 43914 / DSM 3382 / HRM2</strain>
    </source>
</reference>
<comment type="similarity">
    <text evidence="6">Belongs to the Mrp/NBP35 ATP-binding proteins family.</text>
</comment>
<dbReference type="GO" id="GO:0046872">
    <property type="term" value="F:metal ion binding"/>
    <property type="evidence" value="ECO:0007669"/>
    <property type="project" value="UniProtKB-KW"/>
</dbReference>
<evidence type="ECO:0000313" key="9">
    <source>
        <dbReference type="Proteomes" id="UP000000442"/>
    </source>
</evidence>
<dbReference type="InterPro" id="IPR019591">
    <property type="entry name" value="Mrp/NBP35_ATP-bd"/>
</dbReference>
<dbReference type="AlphaFoldDB" id="C0QFS8"/>
<evidence type="ECO:0000256" key="2">
    <source>
        <dbReference type="ARBA" id="ARBA00022741"/>
    </source>
</evidence>
<dbReference type="GO" id="GO:0051536">
    <property type="term" value="F:iron-sulfur cluster binding"/>
    <property type="evidence" value="ECO:0007669"/>
    <property type="project" value="UniProtKB-UniRule"/>
</dbReference>
<dbReference type="eggNOG" id="COG0489">
    <property type="taxonomic scope" value="Bacteria"/>
</dbReference>
<dbReference type="PANTHER" id="PTHR23264">
    <property type="entry name" value="NUCLEOTIDE-BINDING PROTEIN NBP35 YEAST -RELATED"/>
    <property type="match status" value="1"/>
</dbReference>
<evidence type="ECO:0000256" key="4">
    <source>
        <dbReference type="ARBA" id="ARBA00023004"/>
    </source>
</evidence>
<evidence type="ECO:0000256" key="5">
    <source>
        <dbReference type="ARBA" id="ARBA00023014"/>
    </source>
</evidence>
<keyword evidence="6" id="KW-0378">Hydrolase</keyword>
<dbReference type="PANTHER" id="PTHR23264:SF19">
    <property type="entry name" value="CYTOSOLIC FE-S CLUSTER ASSEMBLY FACTOR NUBP2"/>
    <property type="match status" value="1"/>
</dbReference>
<dbReference type="GO" id="GO:0140663">
    <property type="term" value="F:ATP-dependent FeS chaperone activity"/>
    <property type="evidence" value="ECO:0007669"/>
    <property type="project" value="InterPro"/>
</dbReference>
<proteinExistence type="inferred from homology"/>
<dbReference type="SUPFAM" id="SSF52540">
    <property type="entry name" value="P-loop containing nucleoside triphosphate hydrolases"/>
    <property type="match status" value="1"/>
</dbReference>
<evidence type="ECO:0000256" key="6">
    <source>
        <dbReference type="HAMAP-Rule" id="MF_02040"/>
    </source>
</evidence>
<evidence type="ECO:0000256" key="3">
    <source>
        <dbReference type="ARBA" id="ARBA00022840"/>
    </source>
</evidence>
<dbReference type="OrthoDB" id="9809679at2"/>
<dbReference type="GO" id="GO:0005524">
    <property type="term" value="F:ATP binding"/>
    <property type="evidence" value="ECO:0007669"/>
    <property type="project" value="UniProtKB-UniRule"/>
</dbReference>
<dbReference type="EMBL" id="CP001087">
    <property type="protein sequence ID" value="ACN15496.1"/>
    <property type="molecule type" value="Genomic_DNA"/>
</dbReference>
<dbReference type="HOGENOM" id="CLU_024839_0_2_7"/>
<feature type="compositionally biased region" description="Basic and acidic residues" evidence="7">
    <location>
        <begin position="1"/>
        <end position="10"/>
    </location>
</feature>
<keyword evidence="3 6" id="KW-0067">ATP-binding</keyword>
<keyword evidence="5 6" id="KW-0411">Iron-sulfur</keyword>
<evidence type="ECO:0000313" key="8">
    <source>
        <dbReference type="EMBL" id="ACN15496.1"/>
    </source>
</evidence>
<dbReference type="Proteomes" id="UP000000442">
    <property type="component" value="Chromosome"/>
</dbReference>
<sequence length="287" mass="30873">MLYDNMDKAKKGGGCPSQQKQKSQEDQQEEMIKTSLSKIKNKIFVLSGKGGVGKSSVSANLAASLAKKGFKTGLMDVDLHGPSIAQMFGMTELLDISPNKLLLPKKIGENLEVVSIQALMQDKDQAIIWRGPAKTGMIKQFVGSVDWGDLDFLIIDAPPGTGDEPLTVVQTIKDAKAVVVTTPQEVALADVRKSISFCRTVKMQVLGLVENMGPFKCPHCNETIELFKSGGGKVTADKEGLNFLGSIPFDIEVVKSGDAGVPLVMNDQGSPFSKAFETVVENITKQL</sequence>
<comment type="subunit">
    <text evidence="6">Homodimer.</text>
</comment>
<evidence type="ECO:0000256" key="1">
    <source>
        <dbReference type="ARBA" id="ARBA00022723"/>
    </source>
</evidence>
<evidence type="ECO:0000256" key="7">
    <source>
        <dbReference type="SAM" id="MobiDB-lite"/>
    </source>
</evidence>
<dbReference type="GO" id="GO:0016887">
    <property type="term" value="F:ATP hydrolysis activity"/>
    <property type="evidence" value="ECO:0007669"/>
    <property type="project" value="UniProtKB-UniRule"/>
</dbReference>
<dbReference type="PROSITE" id="PS01215">
    <property type="entry name" value="MRP"/>
    <property type="match status" value="1"/>
</dbReference>
<comment type="function">
    <text evidence="6">Binds and transfers iron-sulfur (Fe-S) clusters to target apoproteins. Can hydrolyze ATP.</text>
</comment>
<keyword evidence="9" id="KW-1185">Reference proteome</keyword>
<feature type="region of interest" description="Disordered" evidence="7">
    <location>
        <begin position="1"/>
        <end position="29"/>
    </location>
</feature>
<dbReference type="RefSeq" id="WP_015904261.1">
    <property type="nucleotide sequence ID" value="NC_012108.1"/>
</dbReference>
<name>C0QFS8_DESAH</name>
<keyword evidence="2 6" id="KW-0547">Nucleotide-binding</keyword>